<feature type="transmembrane region" description="Helical" evidence="1">
    <location>
        <begin position="44"/>
        <end position="66"/>
    </location>
</feature>
<keyword evidence="3" id="KW-1185">Reference proteome</keyword>
<dbReference type="Proteomes" id="UP001312865">
    <property type="component" value="Unassembled WGS sequence"/>
</dbReference>
<proteinExistence type="predicted"/>
<gene>
    <name evidence="2" type="ORF">WAK64_14690</name>
</gene>
<evidence type="ECO:0000256" key="1">
    <source>
        <dbReference type="SAM" id="Phobius"/>
    </source>
</evidence>
<dbReference type="EMBL" id="JBBAXC010000012">
    <property type="protein sequence ID" value="MEI5908302.1"/>
    <property type="molecule type" value="Genomic_DNA"/>
</dbReference>
<organism evidence="2 3">
    <name type="scientific">Bacillus spongiae</name>
    <dbReference type="NCBI Taxonomy" id="2683610"/>
    <lineage>
        <taxon>Bacteria</taxon>
        <taxon>Bacillati</taxon>
        <taxon>Bacillota</taxon>
        <taxon>Bacilli</taxon>
        <taxon>Bacillales</taxon>
        <taxon>Bacillaceae</taxon>
        <taxon>Bacillus</taxon>
    </lineage>
</organism>
<protein>
    <recommendedName>
        <fullName evidence="4">DUF4367 domain-containing protein</fullName>
    </recommendedName>
</protein>
<keyword evidence="1" id="KW-1133">Transmembrane helix</keyword>
<keyword evidence="1" id="KW-0472">Membrane</keyword>
<accession>A0ABU8HGA1</accession>
<dbReference type="RefSeq" id="WP_336587748.1">
    <property type="nucleotide sequence ID" value="NZ_JBBAXC010000012.1"/>
</dbReference>
<keyword evidence="1" id="KW-0812">Transmembrane</keyword>
<reference evidence="2 3" key="1">
    <citation type="journal article" date="2018" name="J. Microbiol.">
        <title>Bacillus spongiae sp. nov., isolated from sponge of Jeju Island.</title>
        <authorList>
            <person name="Lee G.E."/>
            <person name="Im W.T."/>
            <person name="Park J.S."/>
        </authorList>
    </citation>
    <scope>NUCLEOTIDE SEQUENCE [LARGE SCALE GENOMIC DNA]</scope>
    <source>
        <strain evidence="2 3">135PIL107-10</strain>
    </source>
</reference>
<sequence>MNLENLKLSMKRTVFKNFHFNEQMKNGVKDKVRSSEPFLKKKPFLGPLLSAAFVAIFFIGTTNFVISNLTGSNNGSPTNTVLDTSLLKIIEQEEQLTGMPDEYNAPSVEIALQAIPFKVKLPQELPFENNPFTVDYIQDLNGDGEVIKIAFQATSKNPKEFQILSLQVTNRKSELHNGEEIIINDNIAGSFGDSQLIFEHSGVYYLLDYITDKPVSPEQMKEILIETARQMI</sequence>
<evidence type="ECO:0000313" key="3">
    <source>
        <dbReference type="Proteomes" id="UP001312865"/>
    </source>
</evidence>
<comment type="caution">
    <text evidence="2">The sequence shown here is derived from an EMBL/GenBank/DDBJ whole genome shotgun (WGS) entry which is preliminary data.</text>
</comment>
<evidence type="ECO:0000313" key="2">
    <source>
        <dbReference type="EMBL" id="MEI5908302.1"/>
    </source>
</evidence>
<evidence type="ECO:0008006" key="4">
    <source>
        <dbReference type="Google" id="ProtNLM"/>
    </source>
</evidence>
<name>A0ABU8HGA1_9BACI</name>